<evidence type="ECO:0000256" key="7">
    <source>
        <dbReference type="HAMAP-Rule" id="MF_01394"/>
    </source>
</evidence>
<feature type="transmembrane region" description="Helical" evidence="7">
    <location>
        <begin position="65"/>
        <end position="90"/>
    </location>
</feature>
<dbReference type="PANTHER" id="PTHR11058:SF9">
    <property type="entry name" value="NADH-UBIQUINONE OXIDOREDUCTASE CHAIN 3"/>
    <property type="match status" value="1"/>
</dbReference>
<gene>
    <name evidence="9" type="primary">ndhC_1</name>
    <name evidence="7" type="synonym">nuoA</name>
    <name evidence="9" type="ORF">GCM10023183_29260</name>
</gene>
<evidence type="ECO:0000256" key="8">
    <source>
        <dbReference type="RuleBase" id="RU003639"/>
    </source>
</evidence>
<comment type="function">
    <text evidence="7">NDH-1 shuttles electrons from NADH, via FMN and iron-sulfur (Fe-S) centers, to quinones in the respiratory chain. The immediate electron acceptor for the enzyme in this species is believed to be a menaquinone. Couples the redox reaction to proton translocation (for every two electrons transferred, four hydrogen ions are translocated across the cytoplasmic membrane), and thus conserves the redox energy in a proton gradient.</text>
</comment>
<dbReference type="HAMAP" id="MF_01394">
    <property type="entry name" value="NDH1_NuoA"/>
    <property type="match status" value="1"/>
</dbReference>
<evidence type="ECO:0000256" key="5">
    <source>
        <dbReference type="ARBA" id="ARBA00022989"/>
    </source>
</evidence>
<keyword evidence="5 7" id="KW-1133">Transmembrane helix</keyword>
<accession>A0ABP8FU58</accession>
<proteinExistence type="inferred from homology"/>
<comment type="catalytic activity">
    <reaction evidence="7 8">
        <text>a quinone + NADH + 5 H(+)(in) = a quinol + NAD(+) + 4 H(+)(out)</text>
        <dbReference type="Rhea" id="RHEA:57888"/>
        <dbReference type="ChEBI" id="CHEBI:15378"/>
        <dbReference type="ChEBI" id="CHEBI:24646"/>
        <dbReference type="ChEBI" id="CHEBI:57540"/>
        <dbReference type="ChEBI" id="CHEBI:57945"/>
        <dbReference type="ChEBI" id="CHEBI:132124"/>
    </reaction>
</comment>
<evidence type="ECO:0000256" key="4">
    <source>
        <dbReference type="ARBA" id="ARBA00022692"/>
    </source>
</evidence>
<dbReference type="Proteomes" id="UP001501844">
    <property type="component" value="Unassembled WGS sequence"/>
</dbReference>
<dbReference type="InterPro" id="IPR023043">
    <property type="entry name" value="NAD(P)H_OxRDtase_bac/plastid"/>
</dbReference>
<comment type="caution">
    <text evidence="9">The sequence shown here is derived from an EMBL/GenBank/DDBJ whole genome shotgun (WGS) entry which is preliminary data.</text>
</comment>
<dbReference type="RefSeq" id="WP_345167653.1">
    <property type="nucleotide sequence ID" value="NZ_BAABGX010000002.1"/>
</dbReference>
<evidence type="ECO:0000256" key="6">
    <source>
        <dbReference type="ARBA" id="ARBA00023136"/>
    </source>
</evidence>
<keyword evidence="4 7" id="KW-0812">Transmembrane</keyword>
<protein>
    <recommendedName>
        <fullName evidence="7">NADH-quinone oxidoreductase subunit A</fullName>
        <ecNumber evidence="7">7.1.1.-</ecNumber>
    </recommendedName>
    <alternativeName>
        <fullName evidence="7">NADH dehydrogenase I subunit A</fullName>
    </alternativeName>
    <alternativeName>
        <fullName evidence="7">NDH-1 subunit A</fullName>
    </alternativeName>
    <alternativeName>
        <fullName evidence="7">NUO1</fullName>
    </alternativeName>
</protein>
<reference evidence="10" key="1">
    <citation type="journal article" date="2019" name="Int. J. Syst. Evol. Microbiol.">
        <title>The Global Catalogue of Microorganisms (GCM) 10K type strain sequencing project: providing services to taxonomists for standard genome sequencing and annotation.</title>
        <authorList>
            <consortium name="The Broad Institute Genomics Platform"/>
            <consortium name="The Broad Institute Genome Sequencing Center for Infectious Disease"/>
            <person name="Wu L."/>
            <person name="Ma J."/>
        </authorList>
    </citation>
    <scope>NUCLEOTIDE SEQUENCE [LARGE SCALE GENOMIC DNA]</scope>
    <source>
        <strain evidence="10">JCM 17917</strain>
    </source>
</reference>
<dbReference type="PANTHER" id="PTHR11058">
    <property type="entry name" value="NADH-UBIQUINONE OXIDOREDUCTASE CHAIN 3"/>
    <property type="match status" value="1"/>
</dbReference>
<evidence type="ECO:0000256" key="2">
    <source>
        <dbReference type="ARBA" id="ARBA00008472"/>
    </source>
</evidence>
<keyword evidence="10" id="KW-1185">Reference proteome</keyword>
<evidence type="ECO:0000256" key="3">
    <source>
        <dbReference type="ARBA" id="ARBA00022448"/>
    </source>
</evidence>
<evidence type="ECO:0000313" key="9">
    <source>
        <dbReference type="EMBL" id="GAA4310927.1"/>
    </source>
</evidence>
<dbReference type="EC" id="7.1.1.-" evidence="7"/>
<evidence type="ECO:0000256" key="1">
    <source>
        <dbReference type="ARBA" id="ARBA00004141"/>
    </source>
</evidence>
<keyword evidence="7 8" id="KW-0520">NAD</keyword>
<sequence length="160" mass="18064">MTQSAYFSDFGVILLFLIGGVVFVALGLFASRLLRPNNPNSEKLATYESGEEALGNAWGAFNPRFYVIALVFLLFEVELVFLFPWAVVFGDKELIEASNGTWGWFALAEMFFFVLVLALSLAYAWVKGHLDWIKPKPVVPKSRSKIPGNLYQQVNDKYKK</sequence>
<organism evidence="9 10">
    <name type="scientific">Nibribacter koreensis</name>
    <dbReference type="NCBI Taxonomy" id="1084519"/>
    <lineage>
        <taxon>Bacteria</taxon>
        <taxon>Pseudomonadati</taxon>
        <taxon>Bacteroidota</taxon>
        <taxon>Cytophagia</taxon>
        <taxon>Cytophagales</taxon>
        <taxon>Hymenobacteraceae</taxon>
        <taxon>Nibribacter</taxon>
    </lineage>
</organism>
<dbReference type="InterPro" id="IPR000440">
    <property type="entry name" value="NADH_UbQ/plastoQ_OxRdtase_su3"/>
</dbReference>
<keyword evidence="7" id="KW-1278">Translocase</keyword>
<keyword evidence="7 8" id="KW-0874">Quinone</keyword>
<comment type="similarity">
    <text evidence="2 7 8">Belongs to the complex I subunit 3 family.</text>
</comment>
<keyword evidence="3 7" id="KW-0813">Transport</keyword>
<dbReference type="EMBL" id="BAABGX010000002">
    <property type="protein sequence ID" value="GAA4310927.1"/>
    <property type="molecule type" value="Genomic_DNA"/>
</dbReference>
<comment type="subcellular location">
    <subcellularLocation>
        <location evidence="7 8">Cell membrane</location>
        <topology evidence="7 8">Multi-pass membrane protein</topology>
    </subcellularLocation>
    <subcellularLocation>
        <location evidence="1">Membrane</location>
        <topology evidence="1">Multi-pass membrane protein</topology>
    </subcellularLocation>
</comment>
<dbReference type="Gene3D" id="1.20.58.1610">
    <property type="entry name" value="NADH:ubiquinone/plastoquinone oxidoreductase, chain 3"/>
    <property type="match status" value="1"/>
</dbReference>
<name>A0ABP8FU58_9BACT</name>
<evidence type="ECO:0000313" key="10">
    <source>
        <dbReference type="Proteomes" id="UP001501844"/>
    </source>
</evidence>
<feature type="transmembrane region" description="Helical" evidence="7">
    <location>
        <begin position="12"/>
        <end position="34"/>
    </location>
</feature>
<dbReference type="Pfam" id="PF00507">
    <property type="entry name" value="Oxidored_q4"/>
    <property type="match status" value="1"/>
</dbReference>
<keyword evidence="6 7" id="KW-0472">Membrane</keyword>
<feature type="transmembrane region" description="Helical" evidence="7">
    <location>
        <begin position="102"/>
        <end position="126"/>
    </location>
</feature>
<keyword evidence="7" id="KW-1003">Cell membrane</keyword>
<dbReference type="InterPro" id="IPR038430">
    <property type="entry name" value="NDAH_ubi_oxred_su3_sf"/>
</dbReference>
<comment type="subunit">
    <text evidence="7">NDH-1 is composed of 14 different subunits. Subunits NuoA, H, J, K, L, M, N constitute the membrane sector of the complex.</text>
</comment>